<gene>
    <name evidence="2" type="ORF">LAQU0_S05e07118g</name>
</gene>
<feature type="region of interest" description="Disordered" evidence="1">
    <location>
        <begin position="69"/>
        <end position="99"/>
    </location>
</feature>
<feature type="compositionally biased region" description="Basic residues" evidence="1">
    <location>
        <begin position="75"/>
        <end position="87"/>
    </location>
</feature>
<dbReference type="OrthoDB" id="2307332at2759"/>
<dbReference type="AlphaFoldDB" id="A0A0P1L0J0"/>
<dbReference type="EMBL" id="LN890537">
    <property type="protein sequence ID" value="CUS22515.1"/>
    <property type="molecule type" value="Genomic_DNA"/>
</dbReference>
<sequence>MGHGYAGRETTPAAEFTDTLVSDLAPELVPELAAAPPFPQLRSPESPTPAPAPAPALALALASAPVPAPAPAARAARRASRPVKTRPQRPAQPERAKSWSAGGSVYKYVAHAQMAMQCDQRKRHVENQHAWLCISPMTPQRRTQIVARLREKTDVNSVLALDVLALFEQQHVREKIEVLALEHRAQRRRRRCGAHGCGGAGSNAGSDTELAALRSCDLDALNARLWLDQAAARQPDQQKQFPRLTVRDCEAALAVEVRTSSGYNDFTHSSAQGSVLSRWDCLLLELRDLTLLRESDDRRRKNKYYEFIEAKMKRPLNSFMLYRSALMKAVAILKVCEPVTQACRALGQRYPQLCERELLAAMQAVARERSAGAEPGAAPTPALTPEASAVAGPDAQVLPRGVDAGIVAHVLDAHFYERDPVTGAVRLVDPRFLNQTAVAQVITHMWNTELEEYKRSFVEFSQIEKQHHHHVYPEYKYCPVKKSQLS</sequence>
<organism evidence="2 3">
    <name type="scientific">Lachancea quebecensis</name>
    <dbReference type="NCBI Taxonomy" id="1654605"/>
    <lineage>
        <taxon>Eukaryota</taxon>
        <taxon>Fungi</taxon>
        <taxon>Dikarya</taxon>
        <taxon>Ascomycota</taxon>
        <taxon>Saccharomycotina</taxon>
        <taxon>Saccharomycetes</taxon>
        <taxon>Saccharomycetales</taxon>
        <taxon>Saccharomycetaceae</taxon>
        <taxon>Lachancea</taxon>
    </lineage>
</organism>
<feature type="compositionally biased region" description="Low complexity" evidence="1">
    <location>
        <begin position="372"/>
        <end position="389"/>
    </location>
</feature>
<dbReference type="InterPro" id="IPR036910">
    <property type="entry name" value="HMG_box_dom_sf"/>
</dbReference>
<evidence type="ECO:0000313" key="2">
    <source>
        <dbReference type="EMBL" id="CUS22515.1"/>
    </source>
</evidence>
<reference evidence="3" key="1">
    <citation type="submission" date="2015-10" db="EMBL/GenBank/DDBJ databases">
        <authorList>
            <person name="Devillers H."/>
        </authorList>
    </citation>
    <scope>NUCLEOTIDE SEQUENCE [LARGE SCALE GENOMIC DNA]</scope>
</reference>
<protein>
    <submittedName>
        <fullName evidence="2">LAQU0S05e07118g1_1</fullName>
    </submittedName>
</protein>
<feature type="region of interest" description="Disordered" evidence="1">
    <location>
        <begin position="370"/>
        <end position="390"/>
    </location>
</feature>
<dbReference type="Proteomes" id="UP000236544">
    <property type="component" value="Unassembled WGS sequence"/>
</dbReference>
<name>A0A0P1L0J0_9SACH</name>
<feature type="region of interest" description="Disordered" evidence="1">
    <location>
        <begin position="27"/>
        <end position="53"/>
    </location>
</feature>
<evidence type="ECO:0000313" key="3">
    <source>
        <dbReference type="Proteomes" id="UP000236544"/>
    </source>
</evidence>
<proteinExistence type="predicted"/>
<dbReference type="Gene3D" id="1.10.30.10">
    <property type="entry name" value="High mobility group box domain"/>
    <property type="match status" value="1"/>
</dbReference>
<evidence type="ECO:0000256" key="1">
    <source>
        <dbReference type="SAM" id="MobiDB-lite"/>
    </source>
</evidence>
<accession>A0A0P1L0J0</accession>
<dbReference type="SUPFAM" id="SSF47095">
    <property type="entry name" value="HMG-box"/>
    <property type="match status" value="1"/>
</dbReference>
<keyword evidence="3" id="KW-1185">Reference proteome</keyword>